<dbReference type="Proteomes" id="UP001497623">
    <property type="component" value="Unassembled WGS sequence"/>
</dbReference>
<gene>
    <name evidence="1" type="ORF">MNOR_LOCUS22034</name>
    <name evidence="2" type="ORF">MNOR_LOCUS22035</name>
</gene>
<accession>A0AAV2RAY6</accession>
<evidence type="ECO:0000313" key="2">
    <source>
        <dbReference type="EMBL" id="CAL4120408.1"/>
    </source>
</evidence>
<organism evidence="1 3">
    <name type="scientific">Meganyctiphanes norvegica</name>
    <name type="common">Northern krill</name>
    <name type="synonym">Thysanopoda norvegica</name>
    <dbReference type="NCBI Taxonomy" id="48144"/>
    <lineage>
        <taxon>Eukaryota</taxon>
        <taxon>Metazoa</taxon>
        <taxon>Ecdysozoa</taxon>
        <taxon>Arthropoda</taxon>
        <taxon>Crustacea</taxon>
        <taxon>Multicrustacea</taxon>
        <taxon>Malacostraca</taxon>
        <taxon>Eumalacostraca</taxon>
        <taxon>Eucarida</taxon>
        <taxon>Euphausiacea</taxon>
        <taxon>Euphausiidae</taxon>
        <taxon>Meganyctiphanes</taxon>
    </lineage>
</organism>
<dbReference type="EMBL" id="CAXKWB010018213">
    <property type="protein sequence ID" value="CAL4120407.1"/>
    <property type="molecule type" value="Genomic_DNA"/>
</dbReference>
<evidence type="ECO:0000313" key="1">
    <source>
        <dbReference type="EMBL" id="CAL4120407.1"/>
    </source>
</evidence>
<dbReference type="AlphaFoldDB" id="A0AAV2RAY6"/>
<protein>
    <submittedName>
        <fullName evidence="1">Uncharacterized protein</fullName>
    </submittedName>
</protein>
<proteinExistence type="predicted"/>
<dbReference type="EMBL" id="CAXKWB010018213">
    <property type="protein sequence ID" value="CAL4120408.1"/>
    <property type="molecule type" value="Genomic_DNA"/>
</dbReference>
<evidence type="ECO:0000313" key="3">
    <source>
        <dbReference type="Proteomes" id="UP001497623"/>
    </source>
</evidence>
<sequence>MSLNFFHPGNFEDVIEQMKASIGETAAGELNKEMRPIIEKLAMLGPSHLSYGPGANKDDAIKQLSNWLKDKKRTVEEFSYVVGPLGIQVCKYMRTKGLPEKVGNIIFEYLGFEAAEALAIKSPALEGPWEHAAWFVVYLKKHCFWIS</sequence>
<name>A0AAV2RAY6_MEGNR</name>
<reference evidence="1 3" key="1">
    <citation type="submission" date="2024-05" db="EMBL/GenBank/DDBJ databases">
        <authorList>
            <person name="Wallberg A."/>
        </authorList>
    </citation>
    <scope>NUCLEOTIDE SEQUENCE [LARGE SCALE GENOMIC DNA]</scope>
</reference>
<comment type="caution">
    <text evidence="1">The sequence shown here is derived from an EMBL/GenBank/DDBJ whole genome shotgun (WGS) entry which is preliminary data.</text>
</comment>
<keyword evidence="3" id="KW-1185">Reference proteome</keyword>